<keyword evidence="7" id="KW-0804">Transcription</keyword>
<feature type="domain" description="HAT C-terminal dimerisation" evidence="11">
    <location>
        <begin position="653"/>
        <end position="733"/>
    </location>
</feature>
<evidence type="ECO:0000313" key="12">
    <source>
        <dbReference type="EMBL" id="CDW92186.1"/>
    </source>
</evidence>
<dbReference type="PANTHER" id="PTHR46481:SF10">
    <property type="entry name" value="ZINC FINGER BED DOMAIN-CONTAINING PROTEIN 39"/>
    <property type="match status" value="1"/>
</dbReference>
<dbReference type="GO" id="GO:0008270">
    <property type="term" value="F:zinc ion binding"/>
    <property type="evidence" value="ECO:0007669"/>
    <property type="project" value="UniProtKB-KW"/>
</dbReference>
<keyword evidence="4" id="KW-0862">Zinc</keyword>
<organism evidence="12">
    <name type="scientific">Lachancea mirantina</name>
    <dbReference type="NCBI Taxonomy" id="1230905"/>
    <lineage>
        <taxon>Eukaryota</taxon>
        <taxon>Fungi</taxon>
        <taxon>Dikarya</taxon>
        <taxon>Ascomycota</taxon>
        <taxon>Saccharomycotina</taxon>
        <taxon>Saccharomycetes</taxon>
        <taxon>Saccharomycetales</taxon>
        <taxon>Saccharomycetaceae</taxon>
        <taxon>Lachancea</taxon>
    </lineage>
</organism>
<dbReference type="GO" id="GO:0009791">
    <property type="term" value="P:post-embryonic development"/>
    <property type="evidence" value="ECO:0007669"/>
    <property type="project" value="UniProtKB-ARBA"/>
</dbReference>
<feature type="compositionally biased region" description="Polar residues" evidence="9">
    <location>
        <begin position="42"/>
        <end position="55"/>
    </location>
</feature>
<gene>
    <name evidence="12" type="primary">lami0H06260g</name>
    <name evidence="13" type="ORF">LAMI_0H06260T</name>
</gene>
<evidence type="ECO:0000256" key="4">
    <source>
        <dbReference type="ARBA" id="ARBA00022833"/>
    </source>
</evidence>
<dbReference type="EMBL" id="LT598468">
    <property type="protein sequence ID" value="SCV03201.1"/>
    <property type="molecule type" value="Genomic_DNA"/>
</dbReference>
<evidence type="ECO:0000256" key="6">
    <source>
        <dbReference type="ARBA" id="ARBA00023125"/>
    </source>
</evidence>
<dbReference type="Pfam" id="PF02892">
    <property type="entry name" value="zf-BED"/>
    <property type="match status" value="1"/>
</dbReference>
<keyword evidence="5" id="KW-0805">Transcription regulation</keyword>
<dbReference type="GO" id="GO:0046983">
    <property type="term" value="F:protein dimerization activity"/>
    <property type="evidence" value="ECO:0007669"/>
    <property type="project" value="InterPro"/>
</dbReference>
<dbReference type="OrthoDB" id="4837779at2759"/>
<proteinExistence type="predicted"/>
<evidence type="ECO:0000313" key="14">
    <source>
        <dbReference type="Proteomes" id="UP000191024"/>
    </source>
</evidence>
<feature type="region of interest" description="Disordered" evidence="9">
    <location>
        <begin position="25"/>
        <end position="55"/>
    </location>
</feature>
<reference evidence="13" key="2">
    <citation type="submission" date="2016-03" db="EMBL/GenBank/DDBJ databases">
        <authorList>
            <person name="Ploux O."/>
        </authorList>
    </citation>
    <scope>NUCLEOTIDE SEQUENCE [LARGE SCALE GENOMIC DNA]</scope>
</reference>
<dbReference type="GO" id="GO:0005634">
    <property type="term" value="C:nucleus"/>
    <property type="evidence" value="ECO:0007669"/>
    <property type="project" value="UniProtKB-SubCell"/>
</dbReference>
<dbReference type="InterPro" id="IPR052035">
    <property type="entry name" value="ZnF_BED_domain_contain"/>
</dbReference>
<keyword evidence="8" id="KW-0539">Nucleus</keyword>
<sequence>MSEASPRVIEQETSNQAGVAYQRLQGAEASPRPEDEDRNVEAASTSSTPCGNSKATQGWMVKSSLLNFFDVKFKDGKKTANCKHCGKCYKEGESTGNLSKHVRALHPAAFRAQNGKISKTTVLDALLKKRKSLQISQSISSEFRKNPHTFRTALIVAEGFLPLNFVELTMWSTFGDENCPAPIRSRATFAKKLQSYSAMLDETLSLNFHNTHLVNIQLDIWTARSGESYMGLLVSFAPNVWNRKLLDDMEDHRILLSDDRTAQNTHLLDFVSLGQKKHTGKSILSIFSDLLKKHNLTDKVATITMDNASNNVLMYQSFIFSRFNDKQPLAGRLLGKTRYIRCASHVLNIHFKAIVSELFRNPDFAEALRRIKVLAKTMRRSPRICASLKEAGIPLIPLEAPTRWMYTWRQLKLFLENYVSYKLWFEGHEDGGDTDIIYMLRGYIYFDERTLSMLDYFVKSLQVFNDFSMKFQNDSYNHLSNGIPFYYLIDSFYSYCKGALQGHELPKKRAGSDFSCLNGTSELLRSDKRLVLEAILASKKSHQKYLTWVRQEPLYYVAVILDPGAKAGALYRMMSNEEADERMKEALQFIQSYLKEYDSCVDLRASKLVEKQATHGSGDLIFDREDFRETSENSQALNDADTLIPDDEELMEEYYTYLREPLLKNRSTETAVAWWYQQRSRFPRLLPLAISLFYTKLSSCEVERTFSLASRVMRKDRTRLSARNFKSLMLLRDRFDRFGFYKRGPSALRDVCNEKYDIYEANDEELDPFELHPASDDTLCGSDRELDDDDLEQEAAEEDEEIMRLVEQDGV</sequence>
<evidence type="ECO:0000256" key="3">
    <source>
        <dbReference type="ARBA" id="ARBA00022771"/>
    </source>
</evidence>
<dbReference type="SUPFAM" id="SSF53098">
    <property type="entry name" value="Ribonuclease H-like"/>
    <property type="match status" value="1"/>
</dbReference>
<dbReference type="InterPro" id="IPR008906">
    <property type="entry name" value="HATC_C_dom"/>
</dbReference>
<dbReference type="Pfam" id="PF05699">
    <property type="entry name" value="Dimer_Tnp_hAT"/>
    <property type="match status" value="1"/>
</dbReference>
<evidence type="ECO:0000313" key="13">
    <source>
        <dbReference type="EMBL" id="SCV03201.1"/>
    </source>
</evidence>
<dbReference type="InterPro" id="IPR012337">
    <property type="entry name" value="RNaseH-like_sf"/>
</dbReference>
<evidence type="ECO:0000259" key="11">
    <source>
        <dbReference type="Pfam" id="PF05699"/>
    </source>
</evidence>
<evidence type="ECO:0000256" key="1">
    <source>
        <dbReference type="ARBA" id="ARBA00004123"/>
    </source>
</evidence>
<keyword evidence="2" id="KW-0479">Metal-binding</keyword>
<evidence type="ECO:0000256" key="9">
    <source>
        <dbReference type="SAM" id="MobiDB-lite"/>
    </source>
</evidence>
<dbReference type="SMART" id="SM00614">
    <property type="entry name" value="ZnF_BED"/>
    <property type="match status" value="1"/>
</dbReference>
<dbReference type="AlphaFoldDB" id="A0A078BFZ0"/>
<keyword evidence="6" id="KW-0238">DNA-binding</keyword>
<reference evidence="12" key="1">
    <citation type="submission" date="2014-06" db="EMBL/GenBank/DDBJ databases">
        <title>Evolutionary dynamics of hAT DNA transposon families in Saccharomycetaceae.</title>
        <authorList>
            <person name="Sarilar V."/>
            <person name="Bleykasten-Grosshans C."/>
            <person name="Neuveglise C."/>
        </authorList>
    </citation>
    <scope>NUCLEOTIDE SEQUENCE</scope>
    <source>
        <strain evidence="12">CBS 11717</strain>
    </source>
</reference>
<dbReference type="InterPro" id="IPR036236">
    <property type="entry name" value="Znf_C2H2_sf"/>
</dbReference>
<evidence type="ECO:0000256" key="2">
    <source>
        <dbReference type="ARBA" id="ARBA00022723"/>
    </source>
</evidence>
<dbReference type="InterPro" id="IPR003656">
    <property type="entry name" value="Znf_BED"/>
</dbReference>
<feature type="compositionally biased region" description="Acidic residues" evidence="9">
    <location>
        <begin position="785"/>
        <end position="801"/>
    </location>
</feature>
<evidence type="ECO:0000259" key="10">
    <source>
        <dbReference type="Pfam" id="PF02892"/>
    </source>
</evidence>
<dbReference type="GO" id="GO:0003677">
    <property type="term" value="F:DNA binding"/>
    <property type="evidence" value="ECO:0007669"/>
    <property type="project" value="UniProtKB-KW"/>
</dbReference>
<dbReference type="SUPFAM" id="SSF57667">
    <property type="entry name" value="beta-beta-alpha zinc fingers"/>
    <property type="match status" value="1"/>
</dbReference>
<feature type="compositionally biased region" description="Basic and acidic residues" evidence="9">
    <location>
        <begin position="802"/>
        <end position="811"/>
    </location>
</feature>
<keyword evidence="14" id="KW-1185">Reference proteome</keyword>
<keyword evidence="3" id="KW-0863">Zinc-finger</keyword>
<comment type="subcellular location">
    <subcellularLocation>
        <location evidence="1">Nucleus</location>
    </subcellularLocation>
</comment>
<dbReference type="PANTHER" id="PTHR46481">
    <property type="entry name" value="ZINC FINGER BED DOMAIN-CONTAINING PROTEIN 4"/>
    <property type="match status" value="1"/>
</dbReference>
<protein>
    <submittedName>
        <fullName evidence="12">Putative transposase of the Rover4 hAT-like family</fullName>
    </submittedName>
</protein>
<name>A0A078BFZ0_9SACH</name>
<evidence type="ECO:0000256" key="5">
    <source>
        <dbReference type="ARBA" id="ARBA00023015"/>
    </source>
</evidence>
<dbReference type="Proteomes" id="UP000191024">
    <property type="component" value="Chromosome H"/>
</dbReference>
<feature type="domain" description="BED-type" evidence="10">
    <location>
        <begin position="77"/>
        <end position="107"/>
    </location>
</feature>
<reference evidence="14" key="3">
    <citation type="submission" date="2016-03" db="EMBL/GenBank/DDBJ databases">
        <authorList>
            <person name="Devillers H."/>
        </authorList>
    </citation>
    <scope>NUCLEOTIDE SEQUENCE [LARGE SCALE GENOMIC DNA]</scope>
</reference>
<feature type="region of interest" description="Disordered" evidence="9">
    <location>
        <begin position="770"/>
        <end position="811"/>
    </location>
</feature>
<evidence type="ECO:0000256" key="8">
    <source>
        <dbReference type="ARBA" id="ARBA00023242"/>
    </source>
</evidence>
<evidence type="ECO:0000256" key="7">
    <source>
        <dbReference type="ARBA" id="ARBA00023163"/>
    </source>
</evidence>
<accession>A0A078BFZ0</accession>
<dbReference type="EMBL" id="LM651399">
    <property type="protein sequence ID" value="CDW92186.1"/>
    <property type="molecule type" value="Genomic_DNA"/>
</dbReference>